<dbReference type="Pfam" id="PF01381">
    <property type="entry name" value="HTH_3"/>
    <property type="match status" value="1"/>
</dbReference>
<evidence type="ECO:0000313" key="4">
    <source>
        <dbReference type="Proteomes" id="UP000182375"/>
    </source>
</evidence>
<dbReference type="RefSeq" id="WP_074995193.1">
    <property type="nucleotide sequence ID" value="NZ_FNTD01000004.1"/>
</dbReference>
<evidence type="ECO:0000256" key="1">
    <source>
        <dbReference type="ARBA" id="ARBA00023125"/>
    </source>
</evidence>
<dbReference type="AlphaFoldDB" id="A0A1H5G8T7"/>
<name>A0A1H5G8T7_9ACTN</name>
<feature type="domain" description="HTH cro/C1-type" evidence="2">
    <location>
        <begin position="11"/>
        <end position="65"/>
    </location>
</feature>
<dbReference type="PROSITE" id="PS50943">
    <property type="entry name" value="HTH_CROC1"/>
    <property type="match status" value="1"/>
</dbReference>
<protein>
    <submittedName>
        <fullName evidence="3">Transcriptional regulator, contains XRE-family HTH domain</fullName>
    </submittedName>
</protein>
<dbReference type="Proteomes" id="UP000182375">
    <property type="component" value="Unassembled WGS sequence"/>
</dbReference>
<dbReference type="InterPro" id="IPR001387">
    <property type="entry name" value="Cro/C1-type_HTH"/>
</dbReference>
<keyword evidence="1" id="KW-0238">DNA-binding</keyword>
<dbReference type="InterPro" id="IPR011051">
    <property type="entry name" value="RmlC_Cupin_sf"/>
</dbReference>
<dbReference type="Gene3D" id="1.10.260.40">
    <property type="entry name" value="lambda repressor-like DNA-binding domains"/>
    <property type="match status" value="1"/>
</dbReference>
<organism evidence="3 4">
    <name type="scientific">Streptomyces misionensis</name>
    <dbReference type="NCBI Taxonomy" id="67331"/>
    <lineage>
        <taxon>Bacteria</taxon>
        <taxon>Bacillati</taxon>
        <taxon>Actinomycetota</taxon>
        <taxon>Actinomycetes</taxon>
        <taxon>Kitasatosporales</taxon>
        <taxon>Streptomycetaceae</taxon>
        <taxon>Streptomyces</taxon>
    </lineage>
</organism>
<dbReference type="InterPro" id="IPR010982">
    <property type="entry name" value="Lambda_DNA-bd_dom_sf"/>
</dbReference>
<dbReference type="InterPro" id="IPR014710">
    <property type="entry name" value="RmlC-like_jellyroll"/>
</dbReference>
<dbReference type="SUPFAM" id="SSF51182">
    <property type="entry name" value="RmlC-like cupins"/>
    <property type="match status" value="1"/>
</dbReference>
<dbReference type="PANTHER" id="PTHR46797">
    <property type="entry name" value="HTH-TYPE TRANSCRIPTIONAL REGULATOR"/>
    <property type="match status" value="1"/>
</dbReference>
<dbReference type="SMART" id="SM00530">
    <property type="entry name" value="HTH_XRE"/>
    <property type="match status" value="1"/>
</dbReference>
<proteinExistence type="predicted"/>
<dbReference type="Gene3D" id="2.60.120.10">
    <property type="entry name" value="Jelly Rolls"/>
    <property type="match status" value="1"/>
</dbReference>
<evidence type="ECO:0000313" key="3">
    <source>
        <dbReference type="EMBL" id="SEE12059.1"/>
    </source>
</evidence>
<dbReference type="SUPFAM" id="SSF47413">
    <property type="entry name" value="lambda repressor-like DNA-binding domains"/>
    <property type="match status" value="1"/>
</dbReference>
<dbReference type="STRING" id="67331.SAMN04490357_6983"/>
<dbReference type="PANTHER" id="PTHR46797:SF1">
    <property type="entry name" value="METHYLPHOSPHONATE SYNTHASE"/>
    <property type="match status" value="1"/>
</dbReference>
<evidence type="ECO:0000259" key="2">
    <source>
        <dbReference type="PROSITE" id="PS50943"/>
    </source>
</evidence>
<dbReference type="GeneID" id="95515988"/>
<dbReference type="GO" id="GO:0003700">
    <property type="term" value="F:DNA-binding transcription factor activity"/>
    <property type="evidence" value="ECO:0007669"/>
    <property type="project" value="TreeGrafter"/>
</dbReference>
<dbReference type="CDD" id="cd00093">
    <property type="entry name" value="HTH_XRE"/>
    <property type="match status" value="1"/>
</dbReference>
<dbReference type="InterPro" id="IPR050807">
    <property type="entry name" value="TransReg_Diox_bact_type"/>
</dbReference>
<dbReference type="GO" id="GO:0003677">
    <property type="term" value="F:DNA binding"/>
    <property type="evidence" value="ECO:0007669"/>
    <property type="project" value="UniProtKB-KW"/>
</dbReference>
<accession>A0A1H5G8T7</accession>
<dbReference type="EMBL" id="FNTD01000004">
    <property type="protein sequence ID" value="SEE12059.1"/>
    <property type="molecule type" value="Genomic_DNA"/>
</dbReference>
<reference evidence="3 4" key="1">
    <citation type="submission" date="2016-10" db="EMBL/GenBank/DDBJ databases">
        <authorList>
            <person name="de Groot N.N."/>
        </authorList>
    </citation>
    <scope>NUCLEOTIDE SEQUENCE [LARGE SCALE GENOMIC DNA]</scope>
    <source>
        <strain evidence="3 4">DSM 40306</strain>
    </source>
</reference>
<dbReference type="GO" id="GO:0005829">
    <property type="term" value="C:cytosol"/>
    <property type="evidence" value="ECO:0007669"/>
    <property type="project" value="TreeGrafter"/>
</dbReference>
<gene>
    <name evidence="3" type="ORF">SAMN04490357_6983</name>
</gene>
<sequence>MDVAARVGLRLRELREAQAMSLSELARRSKIGKGTLSELESGRRNPTLETLYALTTALEVPLSTALHNLAIPAEVSGHAVDAVLTERFETAAAVTETYRVRIRAGTTQESAAHAPGTTEHIIVFAGTARVGEISAPTLIGPGAHGSWAADVPHLYQAPSGDVEALLIVRYPQ</sequence>